<dbReference type="SMART" id="SM00400">
    <property type="entry name" value="ZnF_CHCC"/>
    <property type="match status" value="1"/>
</dbReference>
<dbReference type="Pfam" id="PF01807">
    <property type="entry name" value="Zn_ribbon_DnaG"/>
    <property type="match status" value="1"/>
</dbReference>
<keyword evidence="2" id="KW-0863">Zinc-finger</keyword>
<dbReference type="PANTHER" id="PTHR30313:SF2">
    <property type="entry name" value="DNA PRIMASE"/>
    <property type="match status" value="1"/>
</dbReference>
<dbReference type="GO" id="GO:0008270">
    <property type="term" value="F:zinc ion binding"/>
    <property type="evidence" value="ECO:0007669"/>
    <property type="project" value="UniProtKB-KW"/>
</dbReference>
<dbReference type="InterPro" id="IPR036977">
    <property type="entry name" value="DNA_primase_Znf_CHC2"/>
</dbReference>
<evidence type="ECO:0000256" key="2">
    <source>
        <dbReference type="ARBA" id="ARBA00022771"/>
    </source>
</evidence>
<reference evidence="5 6" key="1">
    <citation type="submission" date="2018-08" db="EMBL/GenBank/DDBJ databases">
        <title>A genome reference for cultivated species of the human gut microbiota.</title>
        <authorList>
            <person name="Zou Y."/>
            <person name="Xue W."/>
            <person name="Luo G."/>
        </authorList>
    </citation>
    <scope>NUCLEOTIDE SEQUENCE [LARGE SCALE GENOMIC DNA]</scope>
    <source>
        <strain evidence="5 6">AF24-12</strain>
    </source>
</reference>
<evidence type="ECO:0000259" key="4">
    <source>
        <dbReference type="SMART" id="SM00400"/>
    </source>
</evidence>
<dbReference type="GO" id="GO:0006269">
    <property type="term" value="P:DNA replication, synthesis of primer"/>
    <property type="evidence" value="ECO:0007669"/>
    <property type="project" value="TreeGrafter"/>
</dbReference>
<feature type="domain" description="Zinc finger CHC2-type" evidence="4">
    <location>
        <begin position="32"/>
        <end position="86"/>
    </location>
</feature>
<proteinExistence type="predicted"/>
<dbReference type="GO" id="GO:0003677">
    <property type="term" value="F:DNA binding"/>
    <property type="evidence" value="ECO:0007669"/>
    <property type="project" value="InterPro"/>
</dbReference>
<evidence type="ECO:0000313" key="6">
    <source>
        <dbReference type="Proteomes" id="UP000283872"/>
    </source>
</evidence>
<sequence>MAEYIDSNTLSKLRAISILEVADELGMGLRYHNALCISHNDTHPSLHFWTSTNTCHCFACGWGGDNIDLVMKRENLSFSEACQWLCRRFNISAGNHSAGNRKEVLHRDKAVAEHRKSECDTDRLNLRGEFQHKPDVDYLMRMLMGKKLTDKARDFLFYQRKLRPEYIYWCRVVSTDFSIAGYRFGGKFFDGPSLLIPYYDVHGNLLTVQSRYLGDKTEEKPRFKFAPGSKPMVYGMQILPQVTEKEPLVITEGCTDCWSAMSMGYKAIAIPSATLCNEECCNLLAGRNLHMWPDQDKPGIGLYMKLKEMFPQLVYHQLPEGCKDLSDYYQSFYVQKM</sequence>
<dbReference type="EMBL" id="QRVA01000021">
    <property type="protein sequence ID" value="RGS14930.1"/>
    <property type="molecule type" value="Genomic_DNA"/>
</dbReference>
<dbReference type="CDD" id="cd01029">
    <property type="entry name" value="TOPRIM_primases"/>
    <property type="match status" value="1"/>
</dbReference>
<name>A0A3E5E2Y6_9BACT</name>
<evidence type="ECO:0000256" key="1">
    <source>
        <dbReference type="ARBA" id="ARBA00022723"/>
    </source>
</evidence>
<dbReference type="InterPro" id="IPR002694">
    <property type="entry name" value="Znf_CHC2"/>
</dbReference>
<organism evidence="5 6">
    <name type="scientific">Segatella copri</name>
    <dbReference type="NCBI Taxonomy" id="165179"/>
    <lineage>
        <taxon>Bacteria</taxon>
        <taxon>Pseudomonadati</taxon>
        <taxon>Bacteroidota</taxon>
        <taxon>Bacteroidia</taxon>
        <taxon>Bacteroidales</taxon>
        <taxon>Prevotellaceae</taxon>
        <taxon>Segatella</taxon>
    </lineage>
</organism>
<dbReference type="SUPFAM" id="SSF57783">
    <property type="entry name" value="Zinc beta-ribbon"/>
    <property type="match status" value="1"/>
</dbReference>
<dbReference type="PANTHER" id="PTHR30313">
    <property type="entry name" value="DNA PRIMASE"/>
    <property type="match status" value="1"/>
</dbReference>
<dbReference type="InterPro" id="IPR034154">
    <property type="entry name" value="TOPRIM_DnaG/twinkle"/>
</dbReference>
<gene>
    <name evidence="5" type="ORF">DWY11_09245</name>
</gene>
<dbReference type="GO" id="GO:0003899">
    <property type="term" value="F:DNA-directed RNA polymerase activity"/>
    <property type="evidence" value="ECO:0007669"/>
    <property type="project" value="InterPro"/>
</dbReference>
<keyword evidence="1" id="KW-0479">Metal-binding</keyword>
<evidence type="ECO:0000256" key="3">
    <source>
        <dbReference type="ARBA" id="ARBA00022833"/>
    </source>
</evidence>
<evidence type="ECO:0000313" key="5">
    <source>
        <dbReference type="EMBL" id="RGS14930.1"/>
    </source>
</evidence>
<dbReference type="RefSeq" id="WP_117586895.1">
    <property type="nucleotide sequence ID" value="NZ_QRVA01000021.1"/>
</dbReference>
<dbReference type="SUPFAM" id="SSF56731">
    <property type="entry name" value="DNA primase core"/>
    <property type="match status" value="1"/>
</dbReference>
<accession>A0A3E5E2Y6</accession>
<dbReference type="InterPro" id="IPR050219">
    <property type="entry name" value="DnaG_primase"/>
</dbReference>
<dbReference type="GO" id="GO:0005737">
    <property type="term" value="C:cytoplasm"/>
    <property type="evidence" value="ECO:0007669"/>
    <property type="project" value="TreeGrafter"/>
</dbReference>
<protein>
    <recommendedName>
        <fullName evidence="4">Zinc finger CHC2-type domain-containing protein</fullName>
    </recommendedName>
</protein>
<dbReference type="Gene3D" id="3.90.580.10">
    <property type="entry name" value="Zinc finger, CHC2-type domain"/>
    <property type="match status" value="1"/>
</dbReference>
<comment type="caution">
    <text evidence="5">The sequence shown here is derived from an EMBL/GenBank/DDBJ whole genome shotgun (WGS) entry which is preliminary data.</text>
</comment>
<dbReference type="Gene3D" id="3.40.1360.10">
    <property type="match status" value="1"/>
</dbReference>
<dbReference type="Proteomes" id="UP000283872">
    <property type="component" value="Unassembled WGS sequence"/>
</dbReference>
<dbReference type="AlphaFoldDB" id="A0A3E5E2Y6"/>
<keyword evidence="3" id="KW-0862">Zinc</keyword>